<evidence type="ECO:0000313" key="2">
    <source>
        <dbReference type="Proteomes" id="UP000000539"/>
    </source>
</evidence>
<protein>
    <submittedName>
        <fullName evidence="1">Uncharacterized protein</fullName>
    </submittedName>
</protein>
<keyword evidence="2" id="KW-1185">Reference proteome</keyword>
<dbReference type="Proteomes" id="UP000000539">
    <property type="component" value="Chromosome 12"/>
</dbReference>
<accession>A0A8V0ZDZ8</accession>
<evidence type="ECO:0000313" key="1">
    <source>
        <dbReference type="Ensembl" id="ENSGALP00010029074.1"/>
    </source>
</evidence>
<reference evidence="1" key="2">
    <citation type="submission" date="2025-08" db="UniProtKB">
        <authorList>
            <consortium name="Ensembl"/>
        </authorList>
    </citation>
    <scope>IDENTIFICATION</scope>
    <source>
        <strain evidence="1">broiler</strain>
    </source>
</reference>
<sequence>RCYQLCLVPTSIWEPLLGQCEETLLAFKSDAYIVQATKSGEGKSMPLTCTSRYQFYTLRLIHTCFNGYSKKGSCPTHS</sequence>
<organism evidence="1 2">
    <name type="scientific">Gallus gallus</name>
    <name type="common">Chicken</name>
    <dbReference type="NCBI Taxonomy" id="9031"/>
    <lineage>
        <taxon>Eukaryota</taxon>
        <taxon>Metazoa</taxon>
        <taxon>Chordata</taxon>
        <taxon>Craniata</taxon>
        <taxon>Vertebrata</taxon>
        <taxon>Euteleostomi</taxon>
        <taxon>Archelosauria</taxon>
        <taxon>Archosauria</taxon>
        <taxon>Dinosauria</taxon>
        <taxon>Saurischia</taxon>
        <taxon>Theropoda</taxon>
        <taxon>Coelurosauria</taxon>
        <taxon>Aves</taxon>
        <taxon>Neognathae</taxon>
        <taxon>Galloanserae</taxon>
        <taxon>Galliformes</taxon>
        <taxon>Phasianidae</taxon>
        <taxon>Phasianinae</taxon>
        <taxon>Gallus</taxon>
    </lineage>
</organism>
<dbReference type="AlphaFoldDB" id="A0A8V0ZDZ8"/>
<dbReference type="Ensembl" id="ENSGALT00010049177.1">
    <property type="protein sequence ID" value="ENSGALP00010029074.1"/>
    <property type="gene ID" value="ENSGALG00010020359.1"/>
</dbReference>
<name>A0A8V0ZDZ8_CHICK</name>
<reference evidence="1" key="1">
    <citation type="submission" date="2020-11" db="EMBL/GenBank/DDBJ databases">
        <title>Gallus gallus (Chicken) genome, bGalGal1, GRCg7b, maternal haplotype autosomes + Z &amp; W.</title>
        <authorList>
            <person name="Warren W."/>
            <person name="Formenti G."/>
            <person name="Fedrigo O."/>
            <person name="Haase B."/>
            <person name="Mountcastle J."/>
            <person name="Balacco J."/>
            <person name="Tracey A."/>
            <person name="Schneider V."/>
            <person name="Okimoto R."/>
            <person name="Cheng H."/>
            <person name="Hawken R."/>
            <person name="Howe K."/>
            <person name="Jarvis E.D."/>
        </authorList>
    </citation>
    <scope>NUCLEOTIDE SEQUENCE [LARGE SCALE GENOMIC DNA]</scope>
    <source>
        <strain evidence="1">Broiler</strain>
    </source>
</reference>
<proteinExistence type="predicted"/>
<reference evidence="1" key="3">
    <citation type="submission" date="2025-09" db="UniProtKB">
        <authorList>
            <consortium name="Ensembl"/>
        </authorList>
    </citation>
    <scope>IDENTIFICATION</scope>
    <source>
        <strain evidence="1">broiler</strain>
    </source>
</reference>